<name>A0A8S3G2L1_9BILA</name>
<comment type="caution">
    <text evidence="2">The sequence shown here is derived from an EMBL/GenBank/DDBJ whole genome shotgun (WGS) entry which is preliminary data.</text>
</comment>
<dbReference type="Pfam" id="PF01476">
    <property type="entry name" value="LysM"/>
    <property type="match status" value="1"/>
</dbReference>
<dbReference type="EMBL" id="CAJOBH010259167">
    <property type="protein sequence ID" value="CAF5153050.1"/>
    <property type="molecule type" value="Genomic_DNA"/>
</dbReference>
<gene>
    <name evidence="2" type="ORF">BYL167_LOCUS72720</name>
</gene>
<evidence type="ECO:0000313" key="2">
    <source>
        <dbReference type="EMBL" id="CAF5153050.1"/>
    </source>
</evidence>
<evidence type="ECO:0000313" key="3">
    <source>
        <dbReference type="Proteomes" id="UP000681967"/>
    </source>
</evidence>
<dbReference type="SMART" id="SM00257">
    <property type="entry name" value="LysM"/>
    <property type="match status" value="1"/>
</dbReference>
<dbReference type="Proteomes" id="UP000681967">
    <property type="component" value="Unassembled WGS sequence"/>
</dbReference>
<dbReference type="AlphaFoldDB" id="A0A8S3G2L1"/>
<dbReference type="Gene3D" id="3.10.350.10">
    <property type="entry name" value="LysM domain"/>
    <property type="match status" value="1"/>
</dbReference>
<feature type="non-terminal residue" evidence="2">
    <location>
        <position position="1"/>
    </location>
</feature>
<feature type="non-terminal residue" evidence="2">
    <location>
        <position position="50"/>
    </location>
</feature>
<protein>
    <recommendedName>
        <fullName evidence="1">LysM domain-containing protein</fullName>
    </recommendedName>
</protein>
<dbReference type="CDD" id="cd00118">
    <property type="entry name" value="LysM"/>
    <property type="match status" value="1"/>
</dbReference>
<dbReference type="InterPro" id="IPR018392">
    <property type="entry name" value="LysM"/>
</dbReference>
<reference evidence="2" key="1">
    <citation type="submission" date="2021-02" db="EMBL/GenBank/DDBJ databases">
        <authorList>
            <person name="Nowell W R."/>
        </authorList>
    </citation>
    <scope>NUCLEOTIDE SEQUENCE</scope>
</reference>
<feature type="domain" description="LysM" evidence="1">
    <location>
        <begin position="3"/>
        <end position="47"/>
    </location>
</feature>
<sequence length="50" mass="5648">DPWTHKIVPGNTFWLLTQKYGCTLDEIIAANQDIDPLKLQVDQLVQLPSA</sequence>
<proteinExistence type="predicted"/>
<dbReference type="SUPFAM" id="SSF54106">
    <property type="entry name" value="LysM domain"/>
    <property type="match status" value="1"/>
</dbReference>
<dbReference type="PROSITE" id="PS51782">
    <property type="entry name" value="LYSM"/>
    <property type="match status" value="1"/>
</dbReference>
<accession>A0A8S3G2L1</accession>
<dbReference type="InterPro" id="IPR036779">
    <property type="entry name" value="LysM_dom_sf"/>
</dbReference>
<organism evidence="2 3">
    <name type="scientific">Rotaria magnacalcarata</name>
    <dbReference type="NCBI Taxonomy" id="392030"/>
    <lineage>
        <taxon>Eukaryota</taxon>
        <taxon>Metazoa</taxon>
        <taxon>Spiralia</taxon>
        <taxon>Gnathifera</taxon>
        <taxon>Rotifera</taxon>
        <taxon>Eurotatoria</taxon>
        <taxon>Bdelloidea</taxon>
        <taxon>Philodinida</taxon>
        <taxon>Philodinidae</taxon>
        <taxon>Rotaria</taxon>
    </lineage>
</organism>
<evidence type="ECO:0000259" key="1">
    <source>
        <dbReference type="PROSITE" id="PS51782"/>
    </source>
</evidence>